<evidence type="ECO:0000256" key="3">
    <source>
        <dbReference type="ARBA" id="ARBA00023139"/>
    </source>
</evidence>
<keyword evidence="4" id="KW-0449">Lipoprotein</keyword>
<evidence type="ECO:0000259" key="6">
    <source>
        <dbReference type="Pfam" id="PF09864"/>
    </source>
</evidence>
<keyword evidence="3" id="KW-0564">Palmitate</keyword>
<reference evidence="7 8" key="1">
    <citation type="submission" date="2018-09" db="EMBL/GenBank/DDBJ databases">
        <title>Paracoccus onubensis nov. sp. a moderate halophilic bacterium isolated from Gruta de las Maravillas (Aracena, Spain).</title>
        <authorList>
            <person name="Jurado V."/>
            <person name="Gutierrez-Patricio S."/>
            <person name="Gonzalez-Pimentel J.L."/>
            <person name="Laiz L."/>
            <person name="Saiz-Jimenez C."/>
        </authorList>
    </citation>
    <scope>NUCLEOTIDE SEQUENCE [LARGE SCALE GENOMIC DNA]</scope>
    <source>
        <strain evidence="7 8">DSM 19484</strain>
    </source>
</reference>
<dbReference type="InterPro" id="IPR036328">
    <property type="entry name" value="MliC_sf"/>
</dbReference>
<evidence type="ECO:0000313" key="8">
    <source>
        <dbReference type="Proteomes" id="UP000285530"/>
    </source>
</evidence>
<evidence type="ECO:0000256" key="4">
    <source>
        <dbReference type="ARBA" id="ARBA00023288"/>
    </source>
</evidence>
<organism evidence="7 8">
    <name type="scientific">Paracoccus aestuarii</name>
    <dbReference type="NCBI Taxonomy" id="453842"/>
    <lineage>
        <taxon>Bacteria</taxon>
        <taxon>Pseudomonadati</taxon>
        <taxon>Pseudomonadota</taxon>
        <taxon>Alphaproteobacteria</taxon>
        <taxon>Rhodobacterales</taxon>
        <taxon>Paracoccaceae</taxon>
        <taxon>Paracoccus</taxon>
    </lineage>
</organism>
<evidence type="ECO:0000256" key="2">
    <source>
        <dbReference type="ARBA" id="ARBA00023136"/>
    </source>
</evidence>
<feature type="region of interest" description="Disordered" evidence="5">
    <location>
        <begin position="1"/>
        <end position="29"/>
    </location>
</feature>
<dbReference type="OrthoDB" id="120729at2"/>
<evidence type="ECO:0000256" key="5">
    <source>
        <dbReference type="SAM" id="MobiDB-lite"/>
    </source>
</evidence>
<keyword evidence="8" id="KW-1185">Reference proteome</keyword>
<dbReference type="AlphaFoldDB" id="A0A418ZYH5"/>
<protein>
    <recommendedName>
        <fullName evidence="6">C-type lysozyme inhibitor domain-containing protein</fullName>
    </recommendedName>
</protein>
<keyword evidence="1" id="KW-0732">Signal</keyword>
<dbReference type="EMBL" id="QZEV01000021">
    <property type="protein sequence ID" value="RJL05585.1"/>
    <property type="molecule type" value="Genomic_DNA"/>
</dbReference>
<gene>
    <name evidence="7" type="ORF">D3P06_06460</name>
</gene>
<name>A0A418ZYH5_9RHOB</name>
<dbReference type="SUPFAM" id="SSF141488">
    <property type="entry name" value="YdhA-like"/>
    <property type="match status" value="1"/>
</dbReference>
<keyword evidence="2" id="KW-0472">Membrane</keyword>
<comment type="caution">
    <text evidence="7">The sequence shown here is derived from an EMBL/GenBank/DDBJ whole genome shotgun (WGS) entry which is preliminary data.</text>
</comment>
<sequence>MTSTARSSANRSQNSSARRTTAGRDAGGASDAGWRGNMFACLMAAAAASSAAPRSRPKGPCPMRFCIALLLMTAPATAQPMLSWPLGPDTQITQADHDCADGSRVGVTYLTAGDDALALIQGLEGPSVLVNVVSASGARYVAGLTEWWVKGDEVTLTQGDSATTCTVTQ</sequence>
<evidence type="ECO:0000256" key="1">
    <source>
        <dbReference type="ARBA" id="ARBA00022729"/>
    </source>
</evidence>
<feature type="domain" description="C-type lysozyme inhibitor" evidence="6">
    <location>
        <begin position="99"/>
        <end position="163"/>
    </location>
</feature>
<accession>A0A418ZYH5</accession>
<dbReference type="InterPro" id="IPR018660">
    <property type="entry name" value="MliC"/>
</dbReference>
<evidence type="ECO:0000313" key="7">
    <source>
        <dbReference type="EMBL" id="RJL05585.1"/>
    </source>
</evidence>
<proteinExistence type="predicted"/>
<dbReference type="Gene3D" id="2.40.128.200">
    <property type="match status" value="1"/>
</dbReference>
<dbReference type="Proteomes" id="UP000285530">
    <property type="component" value="Unassembled WGS sequence"/>
</dbReference>
<dbReference type="Pfam" id="PF09864">
    <property type="entry name" value="MliC"/>
    <property type="match status" value="1"/>
</dbReference>